<feature type="region of interest" description="Disordered" evidence="2">
    <location>
        <begin position="440"/>
        <end position="460"/>
    </location>
</feature>
<keyword evidence="4" id="KW-1185">Reference proteome</keyword>
<comment type="caution">
    <text evidence="3">The sequence shown here is derived from an EMBL/GenBank/DDBJ whole genome shotgun (WGS) entry which is preliminary data.</text>
</comment>
<sequence>MTASPKPEKNTSQPTISISSNDPLAHLSRTLAQHQTHLVKLYTSLGHSDPQSCAADKISDLHVGILDTIEAQAKEAEKEVSQLTQSVNELTEQIKQLRIRLGHLDLEAQLVIPHEALVPKIERIKKILDDLSQIKFDREIQVENLLKRLESFAPILGDQFIQDAITKSNQSLRIGQMFGANLSLEYISRLDKQSEEFEQEVSRRGQTLLDHINMIFNLWGHLGISPASPSANPSLDHSDIDPVVLAHLGFKDVAVTVNGDIKPIGHCESVKMLPTTTNLEKVQARQNWLDTERQKREEQIQNWYDELCVLWTRLGVPEDEQEQFVESWRGLSEQCVEGYEAELKRMIEAKKEHMVLFVQKERDSIIELWDQMYVAENERANVSIMYSDDYSEELLASHEKLKVQLLDDLSDKKALLNLLNKYFTLLQEAHELEVAEKDPNRFAKGKRGDPGRLLREEKIRKRVTKEKPKLETDLKTLIPEWENERGRPFMVNGSRFLEDLVIRLDQEAASKTQASGRSKSTIPPAQSVKRQQTGNLSRPGSPVKRTRTGENTRAKGAASGVTRGSANPFGTATPRPGSKASSISSTTAGARQQRLAPQPTGTSSVYNTRNRSHTNNSRPPVALQYQRTGSSMSYYNPVTPTPMPRGPASLASTVELTSTAEHATAETAAYDTQAPIEPSARSVSVQSSCPGIPPGWPTTSTQAAVPPAAAATVPPTECQQQPTNQTRKPQGQVGTKKYTSFIPPNVGLGKGMPAPPLKKGIFRPRPSVLLNPPPPPHPPLSLVHPNQHPPSTESEPQLRIVSGSSEASSHTQLVTSFIDHHIHHDQQQEQEPVDHQHKSDQLLLQNQSDIDDSNNPEVLHLV</sequence>
<evidence type="ECO:0000313" key="4">
    <source>
        <dbReference type="Proteomes" id="UP000324748"/>
    </source>
</evidence>
<feature type="compositionally biased region" description="Low complexity" evidence="2">
    <location>
        <begin position="607"/>
        <end position="618"/>
    </location>
</feature>
<feature type="compositionally biased region" description="Polar residues" evidence="2">
    <location>
        <begin position="579"/>
        <end position="590"/>
    </location>
</feature>
<feature type="compositionally biased region" description="Polar residues" evidence="2">
    <location>
        <begin position="10"/>
        <end position="21"/>
    </location>
</feature>
<proteinExistence type="predicted"/>
<dbReference type="Pfam" id="PF03999">
    <property type="entry name" value="MAP65_ASE1"/>
    <property type="match status" value="1"/>
</dbReference>
<feature type="coiled-coil region" evidence="1">
    <location>
        <begin position="66"/>
        <end position="107"/>
    </location>
</feature>
<name>A0A5B0LLS3_PUCGR</name>
<feature type="region of interest" description="Disordered" evidence="2">
    <location>
        <begin position="1"/>
        <end position="21"/>
    </location>
</feature>
<feature type="compositionally biased region" description="Polar residues" evidence="2">
    <location>
        <begin position="802"/>
        <end position="811"/>
    </location>
</feature>
<dbReference type="InterPro" id="IPR007145">
    <property type="entry name" value="MAP65_Ase1_PRC1"/>
</dbReference>
<feature type="region of interest" description="Disordered" evidence="2">
    <location>
        <begin position="509"/>
        <end position="622"/>
    </location>
</feature>
<dbReference type="Proteomes" id="UP000324748">
    <property type="component" value="Unassembled WGS sequence"/>
</dbReference>
<dbReference type="GO" id="GO:0008017">
    <property type="term" value="F:microtubule binding"/>
    <property type="evidence" value="ECO:0007669"/>
    <property type="project" value="InterPro"/>
</dbReference>
<evidence type="ECO:0000256" key="2">
    <source>
        <dbReference type="SAM" id="MobiDB-lite"/>
    </source>
</evidence>
<feature type="compositionally biased region" description="Low complexity" evidence="2">
    <location>
        <begin position="707"/>
        <end position="716"/>
    </location>
</feature>
<accession>A0A5B0LLS3</accession>
<evidence type="ECO:0000313" key="3">
    <source>
        <dbReference type="EMBL" id="KAA1064578.1"/>
    </source>
</evidence>
<dbReference type="GO" id="GO:1990023">
    <property type="term" value="C:mitotic spindle midzone"/>
    <property type="evidence" value="ECO:0007669"/>
    <property type="project" value="TreeGrafter"/>
</dbReference>
<dbReference type="GO" id="GO:0005737">
    <property type="term" value="C:cytoplasm"/>
    <property type="evidence" value="ECO:0007669"/>
    <property type="project" value="TreeGrafter"/>
</dbReference>
<feature type="region of interest" description="Disordered" evidence="2">
    <location>
        <begin position="707"/>
        <end position="811"/>
    </location>
</feature>
<gene>
    <name evidence="3" type="ORF">PGT21_008445</name>
</gene>
<dbReference type="GO" id="GO:0051256">
    <property type="term" value="P:mitotic spindle midzone assembly"/>
    <property type="evidence" value="ECO:0007669"/>
    <property type="project" value="TreeGrafter"/>
</dbReference>
<organism evidence="3 4">
    <name type="scientific">Puccinia graminis f. sp. tritici</name>
    <dbReference type="NCBI Taxonomy" id="56615"/>
    <lineage>
        <taxon>Eukaryota</taxon>
        <taxon>Fungi</taxon>
        <taxon>Dikarya</taxon>
        <taxon>Basidiomycota</taxon>
        <taxon>Pucciniomycotina</taxon>
        <taxon>Pucciniomycetes</taxon>
        <taxon>Pucciniales</taxon>
        <taxon>Pucciniaceae</taxon>
        <taxon>Puccinia</taxon>
    </lineage>
</organism>
<feature type="compositionally biased region" description="Polar residues" evidence="2">
    <location>
        <begin position="717"/>
        <end position="733"/>
    </location>
</feature>
<dbReference type="PANTHER" id="PTHR19321:SF41">
    <property type="entry name" value="FASCETTO-RELATED"/>
    <property type="match status" value="1"/>
</dbReference>
<dbReference type="EMBL" id="VSWC01000197">
    <property type="protein sequence ID" value="KAA1064578.1"/>
    <property type="molecule type" value="Genomic_DNA"/>
</dbReference>
<dbReference type="AlphaFoldDB" id="A0A5B0LLS3"/>
<dbReference type="PANTHER" id="PTHR19321">
    <property type="entry name" value="PROTEIN REGULATOR OF CYTOKINESIS 1 PRC1-RELATED"/>
    <property type="match status" value="1"/>
</dbReference>
<protein>
    <recommendedName>
        <fullName evidence="5">Anaphase spindle elongation protein 1</fullName>
    </recommendedName>
</protein>
<reference evidence="3 4" key="1">
    <citation type="submission" date="2019-05" db="EMBL/GenBank/DDBJ databases">
        <title>Emergence of the Ug99 lineage of the wheat stem rust pathogen through somatic hybridization.</title>
        <authorList>
            <person name="Li F."/>
            <person name="Upadhyaya N.M."/>
            <person name="Sperschneider J."/>
            <person name="Matny O."/>
            <person name="Nguyen-Phuc H."/>
            <person name="Mago R."/>
            <person name="Raley C."/>
            <person name="Miller M.E."/>
            <person name="Silverstein K.A.T."/>
            <person name="Henningsen E."/>
            <person name="Hirsch C.D."/>
            <person name="Visser B."/>
            <person name="Pretorius Z.A."/>
            <person name="Steffenson B.J."/>
            <person name="Schwessinger B."/>
            <person name="Dodds P.N."/>
            <person name="Figueroa M."/>
        </authorList>
    </citation>
    <scope>NUCLEOTIDE SEQUENCE [LARGE SCALE GENOMIC DNA]</scope>
    <source>
        <strain evidence="3">21-0</strain>
    </source>
</reference>
<dbReference type="OrthoDB" id="642895at2759"/>
<keyword evidence="1" id="KW-0175">Coiled coil</keyword>
<evidence type="ECO:0000256" key="1">
    <source>
        <dbReference type="SAM" id="Coils"/>
    </source>
</evidence>
<evidence type="ECO:0008006" key="5">
    <source>
        <dbReference type="Google" id="ProtNLM"/>
    </source>
</evidence>
<dbReference type="Gene3D" id="1.20.58.1520">
    <property type="match status" value="1"/>
</dbReference>
<feature type="compositionally biased region" description="Polar residues" evidence="2">
    <location>
        <begin position="509"/>
        <end position="538"/>
    </location>
</feature>